<evidence type="ECO:0000313" key="1">
    <source>
        <dbReference type="EMBL" id="MED6243700.1"/>
    </source>
</evidence>
<reference evidence="1 2" key="1">
    <citation type="submission" date="2021-07" db="EMBL/GenBank/DDBJ databases">
        <authorList>
            <person name="Palmer J.M."/>
        </authorList>
    </citation>
    <scope>NUCLEOTIDE SEQUENCE [LARGE SCALE GENOMIC DNA]</scope>
    <source>
        <strain evidence="1 2">AT_MEX2019</strain>
        <tissue evidence="1">Muscle</tissue>
    </source>
</reference>
<evidence type="ECO:0000313" key="2">
    <source>
        <dbReference type="Proteomes" id="UP001345963"/>
    </source>
</evidence>
<dbReference type="Proteomes" id="UP001345963">
    <property type="component" value="Unassembled WGS sequence"/>
</dbReference>
<sequence length="92" mass="10468">MDNMIVKLSKILCECLQASYLRPKGAPALGDNPREFCQPPGIHLQPLKWVISPCTPGPIVQVIFIKASLQATKCHVKQYFTVEPYIYIRHFQ</sequence>
<comment type="caution">
    <text evidence="1">The sequence shown here is derived from an EMBL/GenBank/DDBJ whole genome shotgun (WGS) entry which is preliminary data.</text>
</comment>
<gene>
    <name evidence="1" type="ORF">ATANTOWER_025403</name>
</gene>
<organism evidence="1 2">
    <name type="scientific">Ataeniobius toweri</name>
    <dbReference type="NCBI Taxonomy" id="208326"/>
    <lineage>
        <taxon>Eukaryota</taxon>
        <taxon>Metazoa</taxon>
        <taxon>Chordata</taxon>
        <taxon>Craniata</taxon>
        <taxon>Vertebrata</taxon>
        <taxon>Euteleostomi</taxon>
        <taxon>Actinopterygii</taxon>
        <taxon>Neopterygii</taxon>
        <taxon>Teleostei</taxon>
        <taxon>Neoteleostei</taxon>
        <taxon>Acanthomorphata</taxon>
        <taxon>Ovalentaria</taxon>
        <taxon>Atherinomorphae</taxon>
        <taxon>Cyprinodontiformes</taxon>
        <taxon>Goodeidae</taxon>
        <taxon>Ataeniobius</taxon>
    </lineage>
</organism>
<name>A0ABU7B234_9TELE</name>
<keyword evidence="2" id="KW-1185">Reference proteome</keyword>
<accession>A0ABU7B234</accession>
<dbReference type="EMBL" id="JAHUTI010035376">
    <property type="protein sequence ID" value="MED6243700.1"/>
    <property type="molecule type" value="Genomic_DNA"/>
</dbReference>
<protein>
    <submittedName>
        <fullName evidence="1">Uncharacterized protein</fullName>
    </submittedName>
</protein>
<proteinExistence type="predicted"/>